<sequence length="101" mass="11453">MRKMNAIIFGSLILATIFGIFGQGMAYSLNENLAKIPPIYYLTVLTIISVLLYLISFVMTFLQYKKHGSEEVNLVLYFSIIGCIGLLTTCWSLFVLAMWWG</sequence>
<evidence type="ECO:0000256" key="1">
    <source>
        <dbReference type="SAM" id="Phobius"/>
    </source>
</evidence>
<dbReference type="EMBL" id="RXNR01000014">
    <property type="protein sequence ID" value="RTQ94012.1"/>
    <property type="molecule type" value="Genomic_DNA"/>
</dbReference>
<dbReference type="AlphaFoldDB" id="A0A431UU89"/>
<keyword evidence="1" id="KW-0812">Transmembrane</keyword>
<dbReference type="Proteomes" id="UP000276349">
    <property type="component" value="Unassembled WGS sequence"/>
</dbReference>
<accession>A0A431UU89</accession>
<evidence type="ECO:0000313" key="3">
    <source>
        <dbReference type="Proteomes" id="UP000276349"/>
    </source>
</evidence>
<dbReference type="OrthoDB" id="2736315at2"/>
<proteinExistence type="predicted"/>
<feature type="transmembrane region" description="Helical" evidence="1">
    <location>
        <begin position="38"/>
        <end position="62"/>
    </location>
</feature>
<name>A0A431UU89_9BACI</name>
<dbReference type="RefSeq" id="WP_148103502.1">
    <property type="nucleotide sequence ID" value="NZ_CP155468.1"/>
</dbReference>
<keyword evidence="1" id="KW-0472">Membrane</keyword>
<organism evidence="2 3">
    <name type="scientific">Lysinibacillus telephonicus</name>
    <dbReference type="NCBI Taxonomy" id="1714840"/>
    <lineage>
        <taxon>Bacteria</taxon>
        <taxon>Bacillati</taxon>
        <taxon>Bacillota</taxon>
        <taxon>Bacilli</taxon>
        <taxon>Bacillales</taxon>
        <taxon>Bacillaceae</taxon>
        <taxon>Lysinibacillus</taxon>
    </lineage>
</organism>
<comment type="caution">
    <text evidence="2">The sequence shown here is derived from an EMBL/GenBank/DDBJ whole genome shotgun (WGS) entry which is preliminary data.</text>
</comment>
<feature type="transmembrane region" description="Helical" evidence="1">
    <location>
        <begin position="74"/>
        <end position="100"/>
    </location>
</feature>
<reference evidence="2 3" key="1">
    <citation type="submission" date="2018-12" db="EMBL/GenBank/DDBJ databases">
        <authorList>
            <person name="Yu L."/>
        </authorList>
    </citation>
    <scope>NUCLEOTIDE SEQUENCE [LARGE SCALE GENOMIC DNA]</scope>
    <source>
        <strain evidence="2 3">S5H2222</strain>
    </source>
</reference>
<gene>
    <name evidence="2" type="ORF">EKG35_06815</name>
</gene>
<keyword evidence="1" id="KW-1133">Transmembrane helix</keyword>
<protein>
    <submittedName>
        <fullName evidence="2">Uncharacterized protein</fullName>
    </submittedName>
</protein>
<keyword evidence="3" id="KW-1185">Reference proteome</keyword>
<evidence type="ECO:0000313" key="2">
    <source>
        <dbReference type="EMBL" id="RTQ94012.1"/>
    </source>
</evidence>